<feature type="transmembrane region" description="Helical" evidence="7">
    <location>
        <begin position="258"/>
        <end position="276"/>
    </location>
</feature>
<sequence length="365" mass="39855">MSPIADTVRFCFPAPSPPSSPGLPLHNRPSNRAPTSDGSAPNASASSKPARHGLIPHMEPLDLSKGVAEMSLRTALRHYAPDWILAALLWGSYAMLLQSPGHKREFSLTDISIQHSFAEHERVPPNLLAFISAGIPLLVLVPISTLIARNKWDVHNSVIGLFMSYTVTGVVTQLIKMSVGRPRPDLIARCIPVAGAHDHAVFGLSTEAICTTTNLALLHDGFKSFPSGHSSLSFAGLGFLSCYLAGKMHLWDKHGHRTRAWWALAPLLGGAMVAISRTEDNRHHWQDVLVGSLLGMFIAWVAYRTYFPPLHHPQCHLPLAPRAPESVDDAENDDDRSHRVRLLGPEGNGAEPRASEEEIAWRNAA</sequence>
<evidence type="ECO:0000256" key="5">
    <source>
        <dbReference type="ARBA" id="ARBA00023136"/>
    </source>
</evidence>
<dbReference type="SUPFAM" id="SSF48317">
    <property type="entry name" value="Acid phosphatase/Vanadium-dependent haloperoxidase"/>
    <property type="match status" value="1"/>
</dbReference>
<dbReference type="Pfam" id="PF01569">
    <property type="entry name" value="PAP2"/>
    <property type="match status" value="1"/>
</dbReference>
<protein>
    <recommendedName>
        <fullName evidence="8">Phosphatidic acid phosphatase type 2/haloperoxidase domain-containing protein</fullName>
    </recommendedName>
</protein>
<dbReference type="GO" id="GO:0016020">
    <property type="term" value="C:membrane"/>
    <property type="evidence" value="ECO:0007669"/>
    <property type="project" value="UniProtKB-SubCell"/>
</dbReference>
<dbReference type="SMART" id="SM00014">
    <property type="entry name" value="acidPPc"/>
    <property type="match status" value="1"/>
</dbReference>
<dbReference type="OrthoDB" id="8907274at2759"/>
<feature type="compositionally biased region" description="Polar residues" evidence="6">
    <location>
        <begin position="28"/>
        <end position="38"/>
    </location>
</feature>
<accession>A0A427Y265</accession>
<dbReference type="GO" id="GO:0046839">
    <property type="term" value="P:phospholipid dephosphorylation"/>
    <property type="evidence" value="ECO:0007669"/>
    <property type="project" value="TreeGrafter"/>
</dbReference>
<feature type="compositionally biased region" description="Low complexity" evidence="6">
    <location>
        <begin position="39"/>
        <end position="48"/>
    </location>
</feature>
<gene>
    <name evidence="9" type="ORF">EHS25_004967</name>
</gene>
<feature type="domain" description="Phosphatidic acid phosphatase type 2/haloperoxidase" evidence="8">
    <location>
        <begin position="156"/>
        <end position="303"/>
    </location>
</feature>
<dbReference type="PANTHER" id="PTHR10165">
    <property type="entry name" value="LIPID PHOSPHATE PHOSPHATASE"/>
    <property type="match status" value="1"/>
</dbReference>
<comment type="caution">
    <text evidence="9">The sequence shown here is derived from an EMBL/GenBank/DDBJ whole genome shotgun (WGS) entry which is preliminary data.</text>
</comment>
<dbReference type="CDD" id="cd03390">
    <property type="entry name" value="PAP2_containing_1_like"/>
    <property type="match status" value="1"/>
</dbReference>
<evidence type="ECO:0000256" key="3">
    <source>
        <dbReference type="ARBA" id="ARBA00022692"/>
    </source>
</evidence>
<feature type="transmembrane region" description="Helical" evidence="7">
    <location>
        <begin position="127"/>
        <end position="147"/>
    </location>
</feature>
<evidence type="ECO:0000256" key="1">
    <source>
        <dbReference type="ARBA" id="ARBA00004141"/>
    </source>
</evidence>
<dbReference type="Gene3D" id="1.20.144.10">
    <property type="entry name" value="Phosphatidic acid phosphatase type 2/haloperoxidase"/>
    <property type="match status" value="1"/>
</dbReference>
<keyword evidence="10" id="KW-1185">Reference proteome</keyword>
<dbReference type="EMBL" id="RSCD01000021">
    <property type="protein sequence ID" value="RSH85160.1"/>
    <property type="molecule type" value="Genomic_DNA"/>
</dbReference>
<dbReference type="AlphaFoldDB" id="A0A427Y265"/>
<feature type="region of interest" description="Disordered" evidence="6">
    <location>
        <begin position="15"/>
        <end position="54"/>
    </location>
</feature>
<keyword evidence="5 7" id="KW-0472">Membrane</keyword>
<dbReference type="STRING" id="1890683.A0A427Y265"/>
<evidence type="ECO:0000313" key="9">
    <source>
        <dbReference type="EMBL" id="RSH85160.1"/>
    </source>
</evidence>
<feature type="compositionally biased region" description="Basic and acidic residues" evidence="6">
    <location>
        <begin position="353"/>
        <end position="365"/>
    </location>
</feature>
<evidence type="ECO:0000313" key="10">
    <source>
        <dbReference type="Proteomes" id="UP000279259"/>
    </source>
</evidence>
<name>A0A427Y265_9TREE</name>
<dbReference type="FunFam" id="1.20.144.10:FF:000017">
    <property type="entry name" value="Diacylglycerol pyrophosphate phosphatase 1"/>
    <property type="match status" value="1"/>
</dbReference>
<evidence type="ECO:0000259" key="8">
    <source>
        <dbReference type="SMART" id="SM00014"/>
    </source>
</evidence>
<comment type="similarity">
    <text evidence="2">Belongs to the PA-phosphatase related phosphoesterase family.</text>
</comment>
<evidence type="ECO:0000256" key="7">
    <source>
        <dbReference type="SAM" id="Phobius"/>
    </source>
</evidence>
<dbReference type="InterPro" id="IPR036938">
    <property type="entry name" value="PAP2/HPO_sf"/>
</dbReference>
<dbReference type="Proteomes" id="UP000279259">
    <property type="component" value="Unassembled WGS sequence"/>
</dbReference>
<comment type="subcellular location">
    <subcellularLocation>
        <location evidence="1">Membrane</location>
        <topology evidence="1">Multi-pass membrane protein</topology>
    </subcellularLocation>
</comment>
<dbReference type="PANTHER" id="PTHR10165:SF35">
    <property type="entry name" value="RE23632P"/>
    <property type="match status" value="1"/>
</dbReference>
<organism evidence="9 10">
    <name type="scientific">Saitozyma podzolica</name>
    <dbReference type="NCBI Taxonomy" id="1890683"/>
    <lineage>
        <taxon>Eukaryota</taxon>
        <taxon>Fungi</taxon>
        <taxon>Dikarya</taxon>
        <taxon>Basidiomycota</taxon>
        <taxon>Agaricomycotina</taxon>
        <taxon>Tremellomycetes</taxon>
        <taxon>Tremellales</taxon>
        <taxon>Trimorphomycetaceae</taxon>
        <taxon>Saitozyma</taxon>
    </lineage>
</organism>
<dbReference type="InterPro" id="IPR000326">
    <property type="entry name" value="PAP2/HPO"/>
</dbReference>
<dbReference type="GO" id="GO:0006644">
    <property type="term" value="P:phospholipid metabolic process"/>
    <property type="evidence" value="ECO:0007669"/>
    <property type="project" value="InterPro"/>
</dbReference>
<evidence type="ECO:0000256" key="6">
    <source>
        <dbReference type="SAM" id="MobiDB-lite"/>
    </source>
</evidence>
<proteinExistence type="inferred from homology"/>
<dbReference type="InterPro" id="IPR043216">
    <property type="entry name" value="PAP-like"/>
</dbReference>
<reference evidence="9 10" key="1">
    <citation type="submission" date="2018-11" db="EMBL/GenBank/DDBJ databases">
        <title>Genome sequence of Saitozyma podzolica DSM 27192.</title>
        <authorList>
            <person name="Aliyu H."/>
            <person name="Gorte O."/>
            <person name="Ochsenreither K."/>
        </authorList>
    </citation>
    <scope>NUCLEOTIDE SEQUENCE [LARGE SCALE GENOMIC DNA]</scope>
    <source>
        <strain evidence="9 10">DSM 27192</strain>
    </source>
</reference>
<keyword evidence="4 7" id="KW-1133">Transmembrane helix</keyword>
<feature type="region of interest" description="Disordered" evidence="6">
    <location>
        <begin position="321"/>
        <end position="365"/>
    </location>
</feature>
<dbReference type="GO" id="GO:0008195">
    <property type="term" value="F:phosphatidate phosphatase activity"/>
    <property type="evidence" value="ECO:0007669"/>
    <property type="project" value="TreeGrafter"/>
</dbReference>
<feature type="transmembrane region" description="Helical" evidence="7">
    <location>
        <begin position="154"/>
        <end position="175"/>
    </location>
</feature>
<keyword evidence="3 7" id="KW-0812">Transmembrane</keyword>
<feature type="transmembrane region" description="Helical" evidence="7">
    <location>
        <begin position="288"/>
        <end position="307"/>
    </location>
</feature>
<evidence type="ECO:0000256" key="2">
    <source>
        <dbReference type="ARBA" id="ARBA00008816"/>
    </source>
</evidence>
<evidence type="ECO:0000256" key="4">
    <source>
        <dbReference type="ARBA" id="ARBA00022989"/>
    </source>
</evidence>